<reference evidence="2" key="1">
    <citation type="submission" date="2014-09" db="EMBL/GenBank/DDBJ databases">
        <authorList>
            <person name="Magalhaes I.L.F."/>
            <person name="Oliveira U."/>
            <person name="Santos F.R."/>
            <person name="Vidigal T.H.D.A."/>
            <person name="Brescovit A.D."/>
            <person name="Santos A.J."/>
        </authorList>
    </citation>
    <scope>NUCLEOTIDE SEQUENCE</scope>
    <source>
        <tissue evidence="2">Shoot tissue taken approximately 20 cm above the soil surface</tissue>
    </source>
</reference>
<feature type="region of interest" description="Disordered" evidence="1">
    <location>
        <begin position="1"/>
        <end position="29"/>
    </location>
</feature>
<dbReference type="AlphaFoldDB" id="A0A0A8ZGW8"/>
<evidence type="ECO:0000256" key="1">
    <source>
        <dbReference type="SAM" id="MobiDB-lite"/>
    </source>
</evidence>
<protein>
    <submittedName>
        <fullName evidence="2">Uncharacterized protein</fullName>
    </submittedName>
</protein>
<feature type="compositionally biased region" description="Low complexity" evidence="1">
    <location>
        <begin position="11"/>
        <end position="29"/>
    </location>
</feature>
<organism evidence="2">
    <name type="scientific">Arundo donax</name>
    <name type="common">Giant reed</name>
    <name type="synonym">Donax arundinaceus</name>
    <dbReference type="NCBI Taxonomy" id="35708"/>
    <lineage>
        <taxon>Eukaryota</taxon>
        <taxon>Viridiplantae</taxon>
        <taxon>Streptophyta</taxon>
        <taxon>Embryophyta</taxon>
        <taxon>Tracheophyta</taxon>
        <taxon>Spermatophyta</taxon>
        <taxon>Magnoliopsida</taxon>
        <taxon>Liliopsida</taxon>
        <taxon>Poales</taxon>
        <taxon>Poaceae</taxon>
        <taxon>PACMAD clade</taxon>
        <taxon>Arundinoideae</taxon>
        <taxon>Arundineae</taxon>
        <taxon>Arundo</taxon>
    </lineage>
</organism>
<accession>A0A0A8ZGW8</accession>
<name>A0A0A8ZGW8_ARUDO</name>
<feature type="compositionally biased region" description="Basic and acidic residues" evidence="1">
    <location>
        <begin position="86"/>
        <end position="95"/>
    </location>
</feature>
<sequence>MASSAPPPPRVSASHAAAAHGELGPAAAPSLRLTRCSRASWHRPPPLPHHGLGPRHCHACSTLLARVGVVRGLGEGGKRWVCGHGGGRDRREGER</sequence>
<evidence type="ECO:0000313" key="2">
    <source>
        <dbReference type="EMBL" id="JAD38599.1"/>
    </source>
</evidence>
<reference evidence="2" key="2">
    <citation type="journal article" date="2015" name="Data Brief">
        <title>Shoot transcriptome of the giant reed, Arundo donax.</title>
        <authorList>
            <person name="Barrero R.A."/>
            <person name="Guerrero F.D."/>
            <person name="Moolhuijzen P."/>
            <person name="Goolsby J.A."/>
            <person name="Tidwell J."/>
            <person name="Bellgard S.E."/>
            <person name="Bellgard M.I."/>
        </authorList>
    </citation>
    <scope>NUCLEOTIDE SEQUENCE</scope>
    <source>
        <tissue evidence="2">Shoot tissue taken approximately 20 cm above the soil surface</tissue>
    </source>
</reference>
<proteinExistence type="predicted"/>
<feature type="region of interest" description="Disordered" evidence="1">
    <location>
        <begin position="75"/>
        <end position="95"/>
    </location>
</feature>
<dbReference type="EMBL" id="GBRH01259296">
    <property type="protein sequence ID" value="JAD38599.1"/>
    <property type="molecule type" value="Transcribed_RNA"/>
</dbReference>
<feature type="compositionally biased region" description="Pro residues" evidence="1">
    <location>
        <begin position="1"/>
        <end position="10"/>
    </location>
</feature>